<keyword evidence="2" id="KW-1185">Reference proteome</keyword>
<evidence type="ECO:0000313" key="1">
    <source>
        <dbReference type="EMBL" id="EPA06249.1"/>
    </source>
</evidence>
<evidence type="ECO:0000313" key="2">
    <source>
        <dbReference type="Proteomes" id="UP000014065"/>
    </source>
</evidence>
<reference evidence="1 2" key="1">
    <citation type="journal article" date="2012" name="J. Bacteriol.">
        <title>Genome Sequence of "Candidatus Nitrosoarchaeum limnia" BG20, a Low-Salinity Ammonia-Oxidizing Archaeon from the San Francisco Bay Estuary.</title>
        <authorList>
            <person name="Mosier A.C."/>
            <person name="Allen E.E."/>
            <person name="Kim M."/>
            <person name="Ferriera S."/>
            <person name="Francis C.A."/>
        </authorList>
    </citation>
    <scope>NUCLEOTIDE SEQUENCE [LARGE SCALE GENOMIC DNA]</scope>
    <source>
        <strain evidence="1 2">BG20</strain>
    </source>
</reference>
<organism evidence="1 2">
    <name type="scientific">Candidatus Nitrosarchaeum limnium BG20</name>
    <dbReference type="NCBI Taxonomy" id="859192"/>
    <lineage>
        <taxon>Archaea</taxon>
        <taxon>Nitrososphaerota</taxon>
        <taxon>Nitrososphaeria</taxon>
        <taxon>Nitrosopumilales</taxon>
        <taxon>Nitrosopumilaceae</taxon>
        <taxon>Nitrosarchaeum</taxon>
    </lineage>
</organism>
<name>S2EVE3_9ARCH</name>
<dbReference type="EMBL" id="AHJG01000088">
    <property type="protein sequence ID" value="EPA06249.1"/>
    <property type="molecule type" value="Genomic_DNA"/>
</dbReference>
<dbReference type="AlphaFoldDB" id="S2EVE3"/>
<gene>
    <name evidence="1" type="ORF">BG20_I2234</name>
</gene>
<accession>S2EVE3</accession>
<sequence length="37" mass="4487">MKLFLQLGKFLYLHVILSPKLPYIKNLYHKPKNFLLN</sequence>
<proteinExistence type="predicted"/>
<dbReference type="Proteomes" id="UP000014065">
    <property type="component" value="Unassembled WGS sequence"/>
</dbReference>
<comment type="caution">
    <text evidence="1">The sequence shown here is derived from an EMBL/GenBank/DDBJ whole genome shotgun (WGS) entry which is preliminary data.</text>
</comment>
<protein>
    <submittedName>
        <fullName evidence="1">Uncharacterized protein</fullName>
    </submittedName>
</protein>